<dbReference type="GO" id="GO:0008270">
    <property type="term" value="F:zinc ion binding"/>
    <property type="evidence" value="ECO:0007669"/>
    <property type="project" value="UniProtKB-KW"/>
</dbReference>
<evidence type="ECO:0000256" key="6">
    <source>
        <dbReference type="ARBA" id="ARBA00022833"/>
    </source>
</evidence>
<sequence length="253" mass="28834">MFNKISYNMSQGLAPSKSTVYVSNIPYSLTNNDLHKIFEKYGRVVKVTIVKDRVTRKSKGVAFILFLKKEDAQKCALAVNNREMFGRTLKCSIAKDNGRASEFIRRRTYPDKSRCYECGSVDSHLSYACPKNALGDRPPPPKKKKKRKHEGDDDDDEEEEDDDNDEGEESYSARYSSSFVPEAEEDEKSESEQDEPDLETLSAAIKLEQEKAEQEAYRMKVATGTYDETPPVSSQKKKIRPSTYFSDEEDISD</sequence>
<comment type="subcellular location">
    <subcellularLocation>
        <location evidence="1">Nucleus</location>
    </subcellularLocation>
</comment>
<dbReference type="InterPro" id="IPR000504">
    <property type="entry name" value="RRM_dom"/>
</dbReference>
<evidence type="ECO:0000256" key="3">
    <source>
        <dbReference type="ARBA" id="ARBA00022664"/>
    </source>
</evidence>
<feature type="compositionally biased region" description="Acidic residues" evidence="11">
    <location>
        <begin position="152"/>
        <end position="169"/>
    </location>
</feature>
<reference evidence="13" key="1">
    <citation type="submission" date="2013-04" db="EMBL/GenBank/DDBJ databases">
        <authorList>
            <person name="Qu J."/>
            <person name="Murali S.C."/>
            <person name="Bandaranaike D."/>
            <person name="Bellair M."/>
            <person name="Blankenburg K."/>
            <person name="Chao H."/>
            <person name="Dinh H."/>
            <person name="Doddapaneni H."/>
            <person name="Downs B."/>
            <person name="Dugan-Rocha S."/>
            <person name="Elkadiri S."/>
            <person name="Gnanaolivu R.D."/>
            <person name="Hernandez B."/>
            <person name="Javaid M."/>
            <person name="Jayaseelan J.C."/>
            <person name="Lee S."/>
            <person name="Li M."/>
            <person name="Ming W."/>
            <person name="Munidasa M."/>
            <person name="Muniz J."/>
            <person name="Nguyen L."/>
            <person name="Ongeri F."/>
            <person name="Osuji N."/>
            <person name="Pu L.-L."/>
            <person name="Puazo M."/>
            <person name="Qu C."/>
            <person name="Quiroz J."/>
            <person name="Raj R."/>
            <person name="Weissenberger G."/>
            <person name="Xin Y."/>
            <person name="Zou X."/>
            <person name="Han Y."/>
            <person name="Richards S."/>
            <person name="Worley K."/>
            <person name="Muzny D."/>
            <person name="Gibbs R."/>
        </authorList>
    </citation>
    <scope>NUCLEOTIDE SEQUENCE</scope>
    <source>
        <strain evidence="13">Sampled in the wild</strain>
    </source>
</reference>
<evidence type="ECO:0000256" key="11">
    <source>
        <dbReference type="SAM" id="MobiDB-lite"/>
    </source>
</evidence>
<dbReference type="SUPFAM" id="SSF54928">
    <property type="entry name" value="RNA-binding domain, RBD"/>
    <property type="match status" value="1"/>
</dbReference>
<evidence type="ECO:0000256" key="9">
    <source>
        <dbReference type="ARBA" id="ARBA00032031"/>
    </source>
</evidence>
<feature type="domain" description="RRM" evidence="12">
    <location>
        <begin position="18"/>
        <end position="96"/>
    </location>
</feature>
<keyword evidence="4" id="KW-0479">Metal-binding</keyword>
<evidence type="ECO:0000259" key="12">
    <source>
        <dbReference type="PROSITE" id="PS50102"/>
    </source>
</evidence>
<dbReference type="CDD" id="cd12393">
    <property type="entry name" value="RRM_ZCRB1"/>
    <property type="match status" value="1"/>
</dbReference>
<dbReference type="GO" id="GO:0003723">
    <property type="term" value="F:RNA binding"/>
    <property type="evidence" value="ECO:0007669"/>
    <property type="project" value="UniProtKB-UniRule"/>
</dbReference>
<evidence type="ECO:0000256" key="7">
    <source>
        <dbReference type="ARBA" id="ARBA00022884"/>
    </source>
</evidence>
<feature type="compositionally biased region" description="Basic and acidic residues" evidence="11">
    <location>
        <begin position="207"/>
        <end position="218"/>
    </location>
</feature>
<proteinExistence type="predicted"/>
<feature type="compositionally biased region" description="Acidic residues" evidence="11">
    <location>
        <begin position="182"/>
        <end position="198"/>
    </location>
</feature>
<dbReference type="InterPro" id="IPR035979">
    <property type="entry name" value="RBD_domain_sf"/>
</dbReference>
<dbReference type="InterPro" id="IPR012677">
    <property type="entry name" value="Nucleotide-bd_a/b_plait_sf"/>
</dbReference>
<evidence type="ECO:0000313" key="13">
    <source>
        <dbReference type="EMBL" id="KAG8223050.1"/>
    </source>
</evidence>
<dbReference type="InterPro" id="IPR044598">
    <property type="entry name" value="ZCRB1"/>
</dbReference>
<dbReference type="Pfam" id="PF00076">
    <property type="entry name" value="RRM_1"/>
    <property type="match status" value="1"/>
</dbReference>
<accession>A0A8K0JWA8</accession>
<keyword evidence="8" id="KW-0539">Nucleus</keyword>
<evidence type="ECO:0000313" key="14">
    <source>
        <dbReference type="Proteomes" id="UP000792457"/>
    </source>
</evidence>
<feature type="region of interest" description="Disordered" evidence="11">
    <location>
        <begin position="129"/>
        <end position="253"/>
    </location>
</feature>
<evidence type="ECO:0000256" key="4">
    <source>
        <dbReference type="ARBA" id="ARBA00022723"/>
    </source>
</evidence>
<dbReference type="Gene3D" id="3.30.70.330">
    <property type="match status" value="1"/>
</dbReference>
<keyword evidence="5" id="KW-0863">Zinc-finger</keyword>
<dbReference type="GO" id="GO:0005689">
    <property type="term" value="C:U12-type spliceosomal complex"/>
    <property type="evidence" value="ECO:0007669"/>
    <property type="project" value="InterPro"/>
</dbReference>
<evidence type="ECO:0000256" key="10">
    <source>
        <dbReference type="PROSITE-ProRule" id="PRU00176"/>
    </source>
</evidence>
<evidence type="ECO:0000256" key="1">
    <source>
        <dbReference type="ARBA" id="ARBA00004123"/>
    </source>
</evidence>
<name>A0A8K0JWA8_LADFU</name>
<dbReference type="PANTHER" id="PTHR46259">
    <property type="entry name" value="ZINC FINGER CCHC-TYPE AND RNA-BINDING MOTIF-CONTAINING PROTEIN 1"/>
    <property type="match status" value="1"/>
</dbReference>
<dbReference type="InterPro" id="IPR034219">
    <property type="entry name" value="ZCRB1_RRM"/>
</dbReference>
<dbReference type="FunFam" id="3.30.70.330:FF:000233">
    <property type="entry name" value="Zinc finger CCHC-type and RNA-binding motif-containing protein 1"/>
    <property type="match status" value="1"/>
</dbReference>
<keyword evidence="14" id="KW-1185">Reference proteome</keyword>
<dbReference type="OrthoDB" id="267048at2759"/>
<keyword evidence="6" id="KW-0862">Zinc</keyword>
<dbReference type="Proteomes" id="UP000792457">
    <property type="component" value="Unassembled WGS sequence"/>
</dbReference>
<dbReference type="EMBL" id="KZ308152">
    <property type="protein sequence ID" value="KAG8223050.1"/>
    <property type="molecule type" value="Genomic_DNA"/>
</dbReference>
<organism evidence="13 14">
    <name type="scientific">Ladona fulva</name>
    <name type="common">Scarce chaser dragonfly</name>
    <name type="synonym">Libellula fulva</name>
    <dbReference type="NCBI Taxonomy" id="123851"/>
    <lineage>
        <taxon>Eukaryota</taxon>
        <taxon>Metazoa</taxon>
        <taxon>Ecdysozoa</taxon>
        <taxon>Arthropoda</taxon>
        <taxon>Hexapoda</taxon>
        <taxon>Insecta</taxon>
        <taxon>Pterygota</taxon>
        <taxon>Palaeoptera</taxon>
        <taxon>Odonata</taxon>
        <taxon>Epiprocta</taxon>
        <taxon>Anisoptera</taxon>
        <taxon>Libelluloidea</taxon>
        <taxon>Libellulidae</taxon>
        <taxon>Ladona</taxon>
    </lineage>
</organism>
<evidence type="ECO:0000256" key="8">
    <source>
        <dbReference type="ARBA" id="ARBA00023242"/>
    </source>
</evidence>
<gene>
    <name evidence="13" type="ORF">J437_LFUL001998</name>
</gene>
<keyword evidence="3" id="KW-0507">mRNA processing</keyword>
<evidence type="ECO:0000256" key="2">
    <source>
        <dbReference type="ARBA" id="ARBA00015428"/>
    </source>
</evidence>
<dbReference type="AlphaFoldDB" id="A0A8K0JWA8"/>
<dbReference type="InterPro" id="IPR003954">
    <property type="entry name" value="RRM_euk-type"/>
</dbReference>
<protein>
    <recommendedName>
        <fullName evidence="2">Zinc finger CCHC-type and RNA-binding motif-containing protein 1</fullName>
    </recommendedName>
    <alternativeName>
        <fullName evidence="9">U11/U12 small nuclear ribonucleoprotein 31 kDa protein</fullName>
    </alternativeName>
</protein>
<dbReference type="PROSITE" id="PS50102">
    <property type="entry name" value="RRM"/>
    <property type="match status" value="1"/>
</dbReference>
<evidence type="ECO:0000256" key="5">
    <source>
        <dbReference type="ARBA" id="ARBA00022771"/>
    </source>
</evidence>
<reference evidence="13" key="2">
    <citation type="submission" date="2017-10" db="EMBL/GenBank/DDBJ databases">
        <title>Ladona fulva Genome sequencing and assembly.</title>
        <authorList>
            <person name="Murali S."/>
            <person name="Richards S."/>
            <person name="Bandaranaike D."/>
            <person name="Bellair M."/>
            <person name="Blankenburg K."/>
            <person name="Chao H."/>
            <person name="Dinh H."/>
            <person name="Doddapaneni H."/>
            <person name="Dugan-Rocha S."/>
            <person name="Elkadiri S."/>
            <person name="Gnanaolivu R."/>
            <person name="Hernandez B."/>
            <person name="Skinner E."/>
            <person name="Javaid M."/>
            <person name="Lee S."/>
            <person name="Li M."/>
            <person name="Ming W."/>
            <person name="Munidasa M."/>
            <person name="Muniz J."/>
            <person name="Nguyen L."/>
            <person name="Hughes D."/>
            <person name="Osuji N."/>
            <person name="Pu L.-L."/>
            <person name="Puazo M."/>
            <person name="Qu C."/>
            <person name="Quiroz J."/>
            <person name="Raj R."/>
            <person name="Weissenberger G."/>
            <person name="Xin Y."/>
            <person name="Zou X."/>
            <person name="Han Y."/>
            <person name="Worley K."/>
            <person name="Muzny D."/>
            <person name="Gibbs R."/>
        </authorList>
    </citation>
    <scope>NUCLEOTIDE SEQUENCE</scope>
    <source>
        <strain evidence="13">Sampled in the wild</strain>
    </source>
</reference>
<comment type="caution">
    <text evidence="13">The sequence shown here is derived from an EMBL/GenBank/DDBJ whole genome shotgun (WGS) entry which is preliminary data.</text>
</comment>
<dbReference type="GO" id="GO:0000398">
    <property type="term" value="P:mRNA splicing, via spliceosome"/>
    <property type="evidence" value="ECO:0007669"/>
    <property type="project" value="InterPro"/>
</dbReference>
<dbReference type="SMART" id="SM00361">
    <property type="entry name" value="RRM_1"/>
    <property type="match status" value="1"/>
</dbReference>
<dbReference type="PANTHER" id="PTHR46259:SF1">
    <property type="entry name" value="ZINC FINGER CCHC-TYPE AND RNA-BINDING MOTIF-CONTAINING PROTEIN 1"/>
    <property type="match status" value="1"/>
</dbReference>
<keyword evidence="7 10" id="KW-0694">RNA-binding</keyword>
<dbReference type="SMART" id="SM00360">
    <property type="entry name" value="RRM"/>
    <property type="match status" value="1"/>
</dbReference>